<dbReference type="Proteomes" id="UP000499080">
    <property type="component" value="Unassembled WGS sequence"/>
</dbReference>
<name>A0A4Y2T053_ARAVE</name>
<comment type="caution">
    <text evidence="1">The sequence shown here is derived from an EMBL/GenBank/DDBJ whole genome shotgun (WGS) entry which is preliminary data.</text>
</comment>
<accession>A0A4Y2T053</accession>
<evidence type="ECO:0000313" key="1">
    <source>
        <dbReference type="EMBL" id="GBN93954.1"/>
    </source>
</evidence>
<protein>
    <submittedName>
        <fullName evidence="1">Uncharacterized protein</fullName>
    </submittedName>
</protein>
<dbReference type="EMBL" id="BGPR01025222">
    <property type="protein sequence ID" value="GBN93954.1"/>
    <property type="molecule type" value="Genomic_DNA"/>
</dbReference>
<proteinExistence type="predicted"/>
<keyword evidence="2" id="KW-1185">Reference proteome</keyword>
<organism evidence="1 2">
    <name type="scientific">Araneus ventricosus</name>
    <name type="common">Orbweaver spider</name>
    <name type="synonym">Epeira ventricosa</name>
    <dbReference type="NCBI Taxonomy" id="182803"/>
    <lineage>
        <taxon>Eukaryota</taxon>
        <taxon>Metazoa</taxon>
        <taxon>Ecdysozoa</taxon>
        <taxon>Arthropoda</taxon>
        <taxon>Chelicerata</taxon>
        <taxon>Arachnida</taxon>
        <taxon>Araneae</taxon>
        <taxon>Araneomorphae</taxon>
        <taxon>Entelegynae</taxon>
        <taxon>Araneoidea</taxon>
        <taxon>Araneidae</taxon>
        <taxon>Araneus</taxon>
    </lineage>
</organism>
<gene>
    <name evidence="1" type="ORF">AVEN_165880_1</name>
</gene>
<dbReference type="AlphaFoldDB" id="A0A4Y2T053"/>
<sequence length="71" mass="8122">MAAEAAHPRRQIGSICLLTSRMIWISYSELKSKCWQRAVGQNREIRWEAGRPSKEINGMPTSSTGWKFLLT</sequence>
<evidence type="ECO:0000313" key="2">
    <source>
        <dbReference type="Proteomes" id="UP000499080"/>
    </source>
</evidence>
<reference evidence="1 2" key="1">
    <citation type="journal article" date="2019" name="Sci. Rep.">
        <title>Orb-weaving spider Araneus ventricosus genome elucidates the spidroin gene catalogue.</title>
        <authorList>
            <person name="Kono N."/>
            <person name="Nakamura H."/>
            <person name="Ohtoshi R."/>
            <person name="Moran D.A.P."/>
            <person name="Shinohara A."/>
            <person name="Yoshida Y."/>
            <person name="Fujiwara M."/>
            <person name="Mori M."/>
            <person name="Tomita M."/>
            <person name="Arakawa K."/>
        </authorList>
    </citation>
    <scope>NUCLEOTIDE SEQUENCE [LARGE SCALE GENOMIC DNA]</scope>
</reference>